<evidence type="ECO:0000256" key="3">
    <source>
        <dbReference type="ARBA" id="ARBA00022448"/>
    </source>
</evidence>
<accession>A0AAV9P073</accession>
<evidence type="ECO:0000256" key="4">
    <source>
        <dbReference type="ARBA" id="ARBA00022692"/>
    </source>
</evidence>
<dbReference type="RefSeq" id="XP_064655842.1">
    <property type="nucleotide sequence ID" value="XM_064805983.1"/>
</dbReference>
<keyword evidence="5 9" id="KW-1133">Transmembrane helix</keyword>
<organism evidence="10 11">
    <name type="scientific">Saxophila tyrrhenica</name>
    <dbReference type="NCBI Taxonomy" id="1690608"/>
    <lineage>
        <taxon>Eukaryota</taxon>
        <taxon>Fungi</taxon>
        <taxon>Dikarya</taxon>
        <taxon>Ascomycota</taxon>
        <taxon>Pezizomycotina</taxon>
        <taxon>Dothideomycetes</taxon>
        <taxon>Dothideomycetidae</taxon>
        <taxon>Mycosphaerellales</taxon>
        <taxon>Extremaceae</taxon>
        <taxon>Saxophila</taxon>
    </lineage>
</organism>
<evidence type="ECO:0000313" key="10">
    <source>
        <dbReference type="EMBL" id="KAK5165830.1"/>
    </source>
</evidence>
<dbReference type="SUPFAM" id="SSF103473">
    <property type="entry name" value="MFS general substrate transporter"/>
    <property type="match status" value="1"/>
</dbReference>
<feature type="transmembrane region" description="Helical" evidence="9">
    <location>
        <begin position="274"/>
        <end position="294"/>
    </location>
</feature>
<feature type="compositionally biased region" description="Basic and acidic residues" evidence="8">
    <location>
        <begin position="41"/>
        <end position="50"/>
    </location>
</feature>
<comment type="subcellular location">
    <subcellularLocation>
        <location evidence="1 7">Membrane</location>
        <topology evidence="1 7">Multi-pass membrane protein</topology>
    </subcellularLocation>
</comment>
<feature type="region of interest" description="Disordered" evidence="8">
    <location>
        <begin position="1"/>
        <end position="71"/>
    </location>
</feature>
<feature type="transmembrane region" description="Helical" evidence="9">
    <location>
        <begin position="431"/>
        <end position="454"/>
    </location>
</feature>
<feature type="transmembrane region" description="Helical" evidence="9">
    <location>
        <begin position="191"/>
        <end position="217"/>
    </location>
</feature>
<evidence type="ECO:0000256" key="7">
    <source>
        <dbReference type="RuleBase" id="RU003755"/>
    </source>
</evidence>
<feature type="transmembrane region" description="Helical" evidence="9">
    <location>
        <begin position="362"/>
        <end position="381"/>
    </location>
</feature>
<keyword evidence="4 7" id="KW-0812">Transmembrane</keyword>
<evidence type="ECO:0000256" key="8">
    <source>
        <dbReference type="SAM" id="MobiDB-lite"/>
    </source>
</evidence>
<evidence type="ECO:0000256" key="2">
    <source>
        <dbReference type="ARBA" id="ARBA00005982"/>
    </source>
</evidence>
<dbReference type="PROSITE" id="PS01023">
    <property type="entry name" value="PTR2_2"/>
    <property type="match status" value="1"/>
</dbReference>
<comment type="caution">
    <text evidence="10">The sequence shown here is derived from an EMBL/GenBank/DDBJ whole genome shotgun (WGS) entry which is preliminary data.</text>
</comment>
<keyword evidence="3 7" id="KW-0813">Transport</keyword>
<evidence type="ECO:0000256" key="6">
    <source>
        <dbReference type="ARBA" id="ARBA00023136"/>
    </source>
</evidence>
<feature type="transmembrane region" description="Helical" evidence="9">
    <location>
        <begin position="401"/>
        <end position="419"/>
    </location>
</feature>
<keyword evidence="11" id="KW-1185">Reference proteome</keyword>
<dbReference type="InterPro" id="IPR000109">
    <property type="entry name" value="POT_fam"/>
</dbReference>
<feature type="transmembrane region" description="Helical" evidence="9">
    <location>
        <begin position="136"/>
        <end position="156"/>
    </location>
</feature>
<feature type="compositionally biased region" description="Basic and acidic residues" evidence="8">
    <location>
        <begin position="1"/>
        <end position="27"/>
    </location>
</feature>
<dbReference type="Gene3D" id="1.20.1250.20">
    <property type="entry name" value="MFS general substrate transporter like domains"/>
    <property type="match status" value="1"/>
</dbReference>
<evidence type="ECO:0000256" key="5">
    <source>
        <dbReference type="ARBA" id="ARBA00022989"/>
    </source>
</evidence>
<dbReference type="InterPro" id="IPR036259">
    <property type="entry name" value="MFS_trans_sf"/>
</dbReference>
<feature type="transmembrane region" description="Helical" evidence="9">
    <location>
        <begin position="250"/>
        <end position="268"/>
    </location>
</feature>
<proteinExistence type="inferred from homology"/>
<dbReference type="InterPro" id="IPR018456">
    <property type="entry name" value="PTR2_symporter_CS"/>
</dbReference>
<dbReference type="Pfam" id="PF00854">
    <property type="entry name" value="PTR2"/>
    <property type="match status" value="1"/>
</dbReference>
<dbReference type="AlphaFoldDB" id="A0AAV9P073"/>
<protein>
    <submittedName>
        <fullName evidence="10">Peptide transporter ptr2</fullName>
    </submittedName>
</protein>
<gene>
    <name evidence="10" type="primary">PTR2</name>
    <name evidence="10" type="ORF">LTR77_008753</name>
</gene>
<dbReference type="PANTHER" id="PTHR11654">
    <property type="entry name" value="OLIGOPEPTIDE TRANSPORTER-RELATED"/>
    <property type="match status" value="1"/>
</dbReference>
<feature type="transmembrane region" description="Helical" evidence="9">
    <location>
        <begin position="493"/>
        <end position="514"/>
    </location>
</feature>
<dbReference type="FunFam" id="1.20.1250.20:FF:000085">
    <property type="entry name" value="MFS peptide transporter Ptr2"/>
    <property type="match status" value="1"/>
</dbReference>
<dbReference type="PROSITE" id="PS01022">
    <property type="entry name" value="PTR2_1"/>
    <property type="match status" value="1"/>
</dbReference>
<feature type="transmembrane region" description="Helical" evidence="9">
    <location>
        <begin position="552"/>
        <end position="573"/>
    </location>
</feature>
<keyword evidence="6 9" id="KW-0472">Membrane</keyword>
<evidence type="ECO:0000313" key="11">
    <source>
        <dbReference type="Proteomes" id="UP001337655"/>
    </source>
</evidence>
<dbReference type="GO" id="GO:0071916">
    <property type="term" value="F:dipeptide transmembrane transporter activity"/>
    <property type="evidence" value="ECO:0007669"/>
    <property type="project" value="UniProtKB-ARBA"/>
</dbReference>
<dbReference type="EMBL" id="JAVRRT010000015">
    <property type="protein sequence ID" value="KAK5165830.1"/>
    <property type="molecule type" value="Genomic_DNA"/>
</dbReference>
<dbReference type="GO" id="GO:0005886">
    <property type="term" value="C:plasma membrane"/>
    <property type="evidence" value="ECO:0007669"/>
    <property type="project" value="UniProtKB-ARBA"/>
</dbReference>
<feature type="transmembrane region" description="Helical" evidence="9">
    <location>
        <begin position="163"/>
        <end position="185"/>
    </location>
</feature>
<dbReference type="GeneID" id="89930085"/>
<name>A0AAV9P073_9PEZI</name>
<comment type="similarity">
    <text evidence="2 7">Belongs to the major facilitator superfamily. Proton-dependent oligopeptide transporter (POT/PTR) (TC 2.A.17) family.</text>
</comment>
<dbReference type="Proteomes" id="UP001337655">
    <property type="component" value="Unassembled WGS sequence"/>
</dbReference>
<reference evidence="10 11" key="1">
    <citation type="submission" date="2023-08" db="EMBL/GenBank/DDBJ databases">
        <title>Black Yeasts Isolated from many extreme environments.</title>
        <authorList>
            <person name="Coleine C."/>
            <person name="Stajich J.E."/>
            <person name="Selbmann L."/>
        </authorList>
    </citation>
    <scope>NUCLEOTIDE SEQUENCE [LARGE SCALE GENOMIC DNA]</scope>
    <source>
        <strain evidence="10 11">CCFEE 5935</strain>
    </source>
</reference>
<sequence>MAMNHEDMAAEVHEQFSERQPEKDQRDGVGAFVTRGSVDASAEKERKESEGGAVDPGVETPDGEEPNEYEKEHLRRVGENLPASAFLIAVVELCERFTFYGAQGLFQNYINNKPNGNDGSRGLGLGHQGATGLNLFFQWFCYVTPILGAIIADQYLGRYKTILIFAGVYWVGLLILWTTSLPTAIENGASLGGFATAIVVIGFGTGGIKSNIAPLIADQYQRHKMAIKVQSSGERTIIDPAITYQRIYMIFYWCINLGALSLLATPFMEKYKGFWTAFLMCFCMFNVGILILILRRKSYVVRPPQGSIITDAFKALGLMITSRNTEAPKPSWRAEHGKTKPVPWNDHFIDEVNRALRACKVFVFYPVFWVCYGQFSSNFVTQASQMRGHGMPNDEMQNFDPISILVFIPILDRIVYPLLRRGGYELRPMARITIGFIMASCSLAYAAGVQSLIYQSGPCYRDPLNTRGTCPAGQLADGTVVPNNVHIAIQTPAYLFIGVAEIFISVTGLEYAYTKAPTSMKSFVQSMYLFTNAFGSALNEALVPVLVDPKILWMYTGVAAFSFATAIAFYAIFRHYDKDEEKMYALDRDLPALTHTGYKEKDIEENRSANSN</sequence>
<feature type="transmembrane region" description="Helical" evidence="9">
    <location>
        <begin position="526"/>
        <end position="546"/>
    </location>
</feature>
<evidence type="ECO:0000256" key="1">
    <source>
        <dbReference type="ARBA" id="ARBA00004141"/>
    </source>
</evidence>
<evidence type="ECO:0000256" key="9">
    <source>
        <dbReference type="SAM" id="Phobius"/>
    </source>
</evidence>